<name>A0ABW5FVT6_9PSEU</name>
<evidence type="ECO:0000313" key="4">
    <source>
        <dbReference type="Proteomes" id="UP001597417"/>
    </source>
</evidence>
<proteinExistence type="predicted"/>
<keyword evidence="4" id="KW-1185">Reference proteome</keyword>
<accession>A0ABW5FVT6</accession>
<keyword evidence="2" id="KW-1133">Transmembrane helix</keyword>
<gene>
    <name evidence="3" type="ORF">ACFSXZ_22825</name>
</gene>
<feature type="transmembrane region" description="Helical" evidence="2">
    <location>
        <begin position="46"/>
        <end position="65"/>
    </location>
</feature>
<comment type="caution">
    <text evidence="3">The sequence shown here is derived from an EMBL/GenBank/DDBJ whole genome shotgun (WGS) entry which is preliminary data.</text>
</comment>
<organism evidence="3 4">
    <name type="scientific">Amycolatopsis pigmentata</name>
    <dbReference type="NCBI Taxonomy" id="450801"/>
    <lineage>
        <taxon>Bacteria</taxon>
        <taxon>Bacillati</taxon>
        <taxon>Actinomycetota</taxon>
        <taxon>Actinomycetes</taxon>
        <taxon>Pseudonocardiales</taxon>
        <taxon>Pseudonocardiaceae</taxon>
        <taxon>Amycolatopsis</taxon>
    </lineage>
</organism>
<reference evidence="4" key="1">
    <citation type="journal article" date="2019" name="Int. J. Syst. Evol. Microbiol.">
        <title>The Global Catalogue of Microorganisms (GCM) 10K type strain sequencing project: providing services to taxonomists for standard genome sequencing and annotation.</title>
        <authorList>
            <consortium name="The Broad Institute Genomics Platform"/>
            <consortium name="The Broad Institute Genome Sequencing Center for Infectious Disease"/>
            <person name="Wu L."/>
            <person name="Ma J."/>
        </authorList>
    </citation>
    <scope>NUCLEOTIDE SEQUENCE [LARGE SCALE GENOMIC DNA]</scope>
    <source>
        <strain evidence="4">CGMCC 4.7645</strain>
    </source>
</reference>
<evidence type="ECO:0000256" key="2">
    <source>
        <dbReference type="SAM" id="Phobius"/>
    </source>
</evidence>
<keyword evidence="2" id="KW-0812">Transmembrane</keyword>
<dbReference type="EMBL" id="JBHUKR010000011">
    <property type="protein sequence ID" value="MFD2419169.1"/>
    <property type="molecule type" value="Genomic_DNA"/>
</dbReference>
<dbReference type="RefSeq" id="WP_378267180.1">
    <property type="nucleotide sequence ID" value="NZ_JBHUKR010000011.1"/>
</dbReference>
<sequence length="265" mass="27971">MNIDDDAEHGWANTLLSRAVGPEPELGFRAEDVLAKARRDLAWRRAALTGTLTVAALVATAVLLGHGSSPEPRTPANGGPTATSTAPSPPTETTVYGVEGPLVIDARSKDLTAKLADAHALPPGVTASTGKYYGGDPLVFYKLPIGQNANSYYAYATLTDSHGQGHLSVHLLNQQTGTNCVGKPDPRVCSTEVLPDGSRITAFRYAPDGTAVQWIVELVRPNGTAVDVLCGNWSMDGDTGGYLNNTKNEPPVPKDTLVRLAKLFV</sequence>
<evidence type="ECO:0000256" key="1">
    <source>
        <dbReference type="SAM" id="MobiDB-lite"/>
    </source>
</evidence>
<feature type="region of interest" description="Disordered" evidence="1">
    <location>
        <begin position="68"/>
        <end position="92"/>
    </location>
</feature>
<keyword evidence="2" id="KW-0472">Membrane</keyword>
<feature type="compositionally biased region" description="Low complexity" evidence="1">
    <location>
        <begin position="80"/>
        <end position="92"/>
    </location>
</feature>
<protein>
    <submittedName>
        <fullName evidence="3">Uncharacterized protein</fullName>
    </submittedName>
</protein>
<dbReference type="Proteomes" id="UP001597417">
    <property type="component" value="Unassembled WGS sequence"/>
</dbReference>
<evidence type="ECO:0000313" key="3">
    <source>
        <dbReference type="EMBL" id="MFD2419169.1"/>
    </source>
</evidence>